<evidence type="ECO:0000256" key="1">
    <source>
        <dbReference type="SAM" id="MobiDB-lite"/>
    </source>
</evidence>
<dbReference type="EMBL" id="OIVN01001191">
    <property type="protein sequence ID" value="SPC90943.1"/>
    <property type="molecule type" value="Genomic_DNA"/>
</dbReference>
<feature type="compositionally biased region" description="Polar residues" evidence="1">
    <location>
        <begin position="282"/>
        <end position="296"/>
    </location>
</feature>
<feature type="compositionally biased region" description="Polar residues" evidence="1">
    <location>
        <begin position="633"/>
        <end position="642"/>
    </location>
</feature>
<dbReference type="InterPro" id="IPR005162">
    <property type="entry name" value="Retrotrans_gag_dom"/>
</dbReference>
<dbReference type="PANTHER" id="PTHR33223">
    <property type="entry name" value="CCHC-TYPE DOMAIN-CONTAINING PROTEIN"/>
    <property type="match status" value="1"/>
</dbReference>
<evidence type="ECO:0000259" key="2">
    <source>
        <dbReference type="Pfam" id="PF03732"/>
    </source>
</evidence>
<organism evidence="3">
    <name type="scientific">Fagus sylvatica</name>
    <name type="common">Beechnut</name>
    <dbReference type="NCBI Taxonomy" id="28930"/>
    <lineage>
        <taxon>Eukaryota</taxon>
        <taxon>Viridiplantae</taxon>
        <taxon>Streptophyta</taxon>
        <taxon>Embryophyta</taxon>
        <taxon>Tracheophyta</taxon>
        <taxon>Spermatophyta</taxon>
        <taxon>Magnoliopsida</taxon>
        <taxon>eudicotyledons</taxon>
        <taxon>Gunneridae</taxon>
        <taxon>Pentapetalae</taxon>
        <taxon>rosids</taxon>
        <taxon>fabids</taxon>
        <taxon>Fagales</taxon>
        <taxon>Fagaceae</taxon>
        <taxon>Fagus</taxon>
    </lineage>
</organism>
<feature type="compositionally biased region" description="Basic residues" evidence="1">
    <location>
        <begin position="110"/>
        <end position="121"/>
    </location>
</feature>
<proteinExistence type="predicted"/>
<evidence type="ECO:0000313" key="3">
    <source>
        <dbReference type="EMBL" id="SPC90943.1"/>
    </source>
</evidence>
<gene>
    <name evidence="3" type="ORF">FSB_LOCUS18825</name>
</gene>
<dbReference type="PANTHER" id="PTHR33223:SF10">
    <property type="entry name" value="AMINOTRANSFERASE-LIKE PLANT MOBILE DOMAIN-CONTAINING PROTEIN"/>
    <property type="match status" value="1"/>
</dbReference>
<name>A0A2N9FUU1_FAGSY</name>
<sequence>MAKADAFVLVWDPIPPTTQNMVVRSEVHGGFDEQAPRKSVEVRYTEARGEGSCTADPRTNVDDLKKNRRIERLEKELRELKGQLEDHDRQRLRRRRSQSHSGSCESSHRFPGKHNRDHRAYRNSWRSRSIGTKIERAWLPTKFTTPNMTAYNGRSDPVGYLSHYRQSMALYNRNDALICRIFPSSLGEVALQWFDRLEHESICSWRELSKAFTTRFFTNTRKPKEVDSLMALIMKPSETLKSYSRRYWDTYNEIDCCGEDLVIRIEQHVRVEENEIQPPRAQDNNAVPQKKQPQSNHPRETCQAKQPEPVRKESYEAVNTTFKEPIFRILPQIKDKPYFIWPPKMGGDLVIRESRPYRIYHKERGHFTENCRAYKGFLEDLVHKGHLRQFVDESKVKPQQKNRDAPKDPIGIIEVIHSHTKTTDLRSETQTTAHMQVQLNGEAQPVPKHLRKVVTEEITFTNQDLEGVQLPHSNALVVTMRVGNFNIKRILIDPGSSAEIKVTMVHKMRVIPSTLHQKLRFPTQEGIMEIRGYQIAAKQCLIKREEEGRCPQEKCAKKLEKVPLLGGDPKIFFLLGTSLPTAQRQSILSLLLEYSDVFAWSPYEAPGVDPDFACHSLNVDPQLRMAIFDTTPEPDTNSTRSSRVWVGA</sequence>
<feature type="region of interest" description="Disordered" evidence="1">
    <location>
        <begin position="81"/>
        <end position="122"/>
    </location>
</feature>
<feature type="compositionally biased region" description="Basic and acidic residues" evidence="1">
    <location>
        <begin position="297"/>
        <end position="312"/>
    </location>
</feature>
<feature type="region of interest" description="Disordered" evidence="1">
    <location>
        <begin position="274"/>
        <end position="312"/>
    </location>
</feature>
<protein>
    <recommendedName>
        <fullName evidence="2">Retrotransposon gag domain-containing protein</fullName>
    </recommendedName>
</protein>
<reference evidence="3" key="1">
    <citation type="submission" date="2018-02" db="EMBL/GenBank/DDBJ databases">
        <authorList>
            <person name="Cohen D.B."/>
            <person name="Kent A.D."/>
        </authorList>
    </citation>
    <scope>NUCLEOTIDE SEQUENCE</scope>
</reference>
<feature type="domain" description="Retrotransposon gag" evidence="2">
    <location>
        <begin position="180"/>
        <end position="255"/>
    </location>
</feature>
<dbReference type="AlphaFoldDB" id="A0A2N9FUU1"/>
<feature type="region of interest" description="Disordered" evidence="1">
    <location>
        <begin position="629"/>
        <end position="648"/>
    </location>
</feature>
<accession>A0A2N9FUU1</accession>
<dbReference type="Pfam" id="PF03732">
    <property type="entry name" value="Retrotrans_gag"/>
    <property type="match status" value="1"/>
</dbReference>